<dbReference type="EMBL" id="JAIQCV010000010">
    <property type="protein sequence ID" value="KAH1057040.1"/>
    <property type="molecule type" value="Genomic_DNA"/>
</dbReference>
<proteinExistence type="predicted"/>
<dbReference type="Proteomes" id="UP000828251">
    <property type="component" value="Unassembled WGS sequence"/>
</dbReference>
<dbReference type="AlphaFoldDB" id="A0A9D3ZRC5"/>
<protein>
    <submittedName>
        <fullName evidence="1">Uncharacterized protein</fullName>
    </submittedName>
</protein>
<sequence length="121" mass="13048">MACHTYPNLLLSLLGHHFRINVVESSGGVGYLGEKTNRRIMGRKGQCHRTVNANAEGAGPVSPLKSRQLLRSSELSIPITSLKDGNANVTPLSSIHKMLLPALGVQSLTTISDRNFGVLIF</sequence>
<keyword evidence="2" id="KW-1185">Reference proteome</keyword>
<organism evidence="1 2">
    <name type="scientific">Gossypium stocksii</name>
    <dbReference type="NCBI Taxonomy" id="47602"/>
    <lineage>
        <taxon>Eukaryota</taxon>
        <taxon>Viridiplantae</taxon>
        <taxon>Streptophyta</taxon>
        <taxon>Embryophyta</taxon>
        <taxon>Tracheophyta</taxon>
        <taxon>Spermatophyta</taxon>
        <taxon>Magnoliopsida</taxon>
        <taxon>eudicotyledons</taxon>
        <taxon>Gunneridae</taxon>
        <taxon>Pentapetalae</taxon>
        <taxon>rosids</taxon>
        <taxon>malvids</taxon>
        <taxon>Malvales</taxon>
        <taxon>Malvaceae</taxon>
        <taxon>Malvoideae</taxon>
        <taxon>Gossypium</taxon>
    </lineage>
</organism>
<evidence type="ECO:0000313" key="1">
    <source>
        <dbReference type="EMBL" id="KAH1057040.1"/>
    </source>
</evidence>
<accession>A0A9D3ZRC5</accession>
<gene>
    <name evidence="1" type="ORF">J1N35_035105</name>
</gene>
<evidence type="ECO:0000313" key="2">
    <source>
        <dbReference type="Proteomes" id="UP000828251"/>
    </source>
</evidence>
<reference evidence="1 2" key="1">
    <citation type="journal article" date="2021" name="Plant Biotechnol. J.">
        <title>Multi-omics assisted identification of the key and species-specific regulatory components of drought-tolerant mechanisms in Gossypium stocksii.</title>
        <authorList>
            <person name="Yu D."/>
            <person name="Ke L."/>
            <person name="Zhang D."/>
            <person name="Wu Y."/>
            <person name="Sun Y."/>
            <person name="Mei J."/>
            <person name="Sun J."/>
            <person name="Sun Y."/>
        </authorList>
    </citation>
    <scope>NUCLEOTIDE SEQUENCE [LARGE SCALE GENOMIC DNA]</scope>
    <source>
        <strain evidence="2">cv. E1</strain>
        <tissue evidence="1">Leaf</tissue>
    </source>
</reference>
<comment type="caution">
    <text evidence="1">The sequence shown here is derived from an EMBL/GenBank/DDBJ whole genome shotgun (WGS) entry which is preliminary data.</text>
</comment>
<name>A0A9D3ZRC5_9ROSI</name>